<dbReference type="Pfam" id="PF00856">
    <property type="entry name" value="SET"/>
    <property type="match status" value="1"/>
</dbReference>
<feature type="compositionally biased region" description="Polar residues" evidence="1">
    <location>
        <begin position="267"/>
        <end position="285"/>
    </location>
</feature>
<evidence type="ECO:0000313" key="3">
    <source>
        <dbReference type="EMBL" id="KAE9042121.1"/>
    </source>
</evidence>
<dbReference type="PANTHER" id="PTHR34409:SF1">
    <property type="entry name" value="MYB-LIKE DOMAIN-CONTAINING PROTEIN"/>
    <property type="match status" value="1"/>
</dbReference>
<proteinExistence type="predicted"/>
<evidence type="ECO:0000313" key="5">
    <source>
        <dbReference type="Proteomes" id="UP000429607"/>
    </source>
</evidence>
<sequence length="462" mass="51346">MNVYCNVNCCPYDGLCGNGLAESTKLCMMHNVRNSSLCVVAAEDIGAGEVLGQYLGEMDLVRPSVRDRPRNRGYRLVMKTRPESPAYQVRVVVNAEFMSGMMRFVKHACNPVAEFREVSNGRRTTVVVATTAFIRKGREITVDYDHPPPQARNEEKDERYVEADFSFEPYFNEEDDRSDAVLLGSDPASSIKSGSDETRSRERSEAAVSVAGISLSTLLPTKPSDAFDLQLGDEGLEAFATPKPAPLPAAPAPRNLRSAGLKKPRVATNSRSNVAEAAATSNSNKLPAARGYEPGTRDEEEAYLHKTLLSASNRLGGGNLYSFRDSVGSKRSRDAGDNDEDEASFAKVKCLRALKSTTALKKKLADLETTGSNMGSSTFEMMLLFREESERKSEARRVEEEMRRRDEASARDARLQAEKVEAEERRRQDKLDADERLRRDKEDARARTQEMIMLISAIFKKD</sequence>
<feature type="region of interest" description="Disordered" evidence="1">
    <location>
        <begin position="181"/>
        <end position="205"/>
    </location>
</feature>
<protein>
    <recommendedName>
        <fullName evidence="2">SET domain-containing protein</fullName>
    </recommendedName>
</protein>
<accession>A0A6A3NLS6</accession>
<dbReference type="AlphaFoldDB" id="A0A6A3NLS6"/>
<reference evidence="3 5" key="1">
    <citation type="submission" date="2018-09" db="EMBL/GenBank/DDBJ databases">
        <title>Genomic investigation of the strawberry pathogen Phytophthora fragariae indicates pathogenicity is determined by transcriptional variation in three key races.</title>
        <authorList>
            <person name="Adams T.M."/>
            <person name="Armitage A.D."/>
            <person name="Sobczyk M.K."/>
            <person name="Bates H.J."/>
            <person name="Dunwell J.M."/>
            <person name="Nellist C.F."/>
            <person name="Harrison R.J."/>
        </authorList>
    </citation>
    <scope>NUCLEOTIDE SEQUENCE [LARGE SCALE GENOMIC DNA]</scope>
    <source>
        <strain evidence="3 5">SCRP249</strain>
        <strain evidence="4 6">SCRP333</strain>
    </source>
</reference>
<comment type="caution">
    <text evidence="3">The sequence shown here is derived from an EMBL/GenBank/DDBJ whole genome shotgun (WGS) entry which is preliminary data.</text>
</comment>
<dbReference type="Gene3D" id="2.170.270.10">
    <property type="entry name" value="SET domain"/>
    <property type="match status" value="1"/>
</dbReference>
<dbReference type="PROSITE" id="PS50280">
    <property type="entry name" value="SET"/>
    <property type="match status" value="1"/>
</dbReference>
<dbReference type="Proteomes" id="UP000434957">
    <property type="component" value="Unassembled WGS sequence"/>
</dbReference>
<dbReference type="Proteomes" id="UP000429607">
    <property type="component" value="Unassembled WGS sequence"/>
</dbReference>
<dbReference type="InterPro" id="IPR046341">
    <property type="entry name" value="SET_dom_sf"/>
</dbReference>
<dbReference type="SMART" id="SM00317">
    <property type="entry name" value="SET"/>
    <property type="match status" value="1"/>
</dbReference>
<evidence type="ECO:0000313" key="4">
    <source>
        <dbReference type="EMBL" id="KAE9347893.1"/>
    </source>
</evidence>
<gene>
    <name evidence="3" type="ORF">PR001_g6337</name>
    <name evidence="4" type="ORF">PR003_g6696</name>
</gene>
<dbReference type="EMBL" id="QXFT01000302">
    <property type="protein sequence ID" value="KAE9347893.1"/>
    <property type="molecule type" value="Genomic_DNA"/>
</dbReference>
<feature type="region of interest" description="Disordered" evidence="1">
    <location>
        <begin position="241"/>
        <end position="298"/>
    </location>
</feature>
<feature type="compositionally biased region" description="Basic and acidic residues" evidence="1">
    <location>
        <begin position="194"/>
        <end position="205"/>
    </location>
</feature>
<dbReference type="InterPro" id="IPR001214">
    <property type="entry name" value="SET_dom"/>
</dbReference>
<name>A0A6A3NLS6_9STRA</name>
<evidence type="ECO:0000313" key="6">
    <source>
        <dbReference type="Proteomes" id="UP000434957"/>
    </source>
</evidence>
<evidence type="ECO:0000259" key="2">
    <source>
        <dbReference type="PROSITE" id="PS50280"/>
    </source>
</evidence>
<dbReference type="EMBL" id="QXFV01000295">
    <property type="protein sequence ID" value="KAE9042121.1"/>
    <property type="molecule type" value="Genomic_DNA"/>
</dbReference>
<feature type="region of interest" description="Disordered" evidence="1">
    <location>
        <begin position="390"/>
        <end position="446"/>
    </location>
</feature>
<evidence type="ECO:0000256" key="1">
    <source>
        <dbReference type="SAM" id="MobiDB-lite"/>
    </source>
</evidence>
<dbReference type="SUPFAM" id="SSF82199">
    <property type="entry name" value="SET domain"/>
    <property type="match status" value="1"/>
</dbReference>
<dbReference type="PANTHER" id="PTHR34409">
    <property type="entry name" value="SET DOMAIN-CONTAINING PROTEIN"/>
    <property type="match status" value="1"/>
</dbReference>
<feature type="domain" description="SET" evidence="2">
    <location>
        <begin position="16"/>
        <end position="145"/>
    </location>
</feature>
<organism evidence="3 5">
    <name type="scientific">Phytophthora rubi</name>
    <dbReference type="NCBI Taxonomy" id="129364"/>
    <lineage>
        <taxon>Eukaryota</taxon>
        <taxon>Sar</taxon>
        <taxon>Stramenopiles</taxon>
        <taxon>Oomycota</taxon>
        <taxon>Peronosporomycetes</taxon>
        <taxon>Peronosporales</taxon>
        <taxon>Peronosporaceae</taxon>
        <taxon>Phytophthora</taxon>
    </lineage>
</organism>
<keyword evidence="6" id="KW-1185">Reference proteome</keyword>